<dbReference type="OrthoDB" id="9955551at2"/>
<accession>A0A845A849</accession>
<dbReference type="EMBL" id="WTYH01000001">
    <property type="protein sequence ID" value="MXO93719.1"/>
    <property type="molecule type" value="Genomic_DNA"/>
</dbReference>
<sequence>MKLLTTLAACAALAVSAPVAAQDAPIAVTPQVPAPADPASVTDVEIAGFVDIVLQGQALEQQGDLSEDELAGQMMAVIGASELGMDRFMAVAQAISADEALQQRVQTEVVARLDVDGAAAGQSAE</sequence>
<name>A0A845A849_9SPHN</name>
<feature type="chain" id="PRO_5032900882" description="DUF4168 domain-containing protein" evidence="1">
    <location>
        <begin position="22"/>
        <end position="125"/>
    </location>
</feature>
<proteinExistence type="predicted"/>
<keyword evidence="1" id="KW-0732">Signal</keyword>
<evidence type="ECO:0008006" key="4">
    <source>
        <dbReference type="Google" id="ProtNLM"/>
    </source>
</evidence>
<evidence type="ECO:0000256" key="1">
    <source>
        <dbReference type="SAM" id="SignalP"/>
    </source>
</evidence>
<dbReference type="AlphaFoldDB" id="A0A845A849"/>
<evidence type="ECO:0000313" key="3">
    <source>
        <dbReference type="Proteomes" id="UP000460626"/>
    </source>
</evidence>
<keyword evidence="3" id="KW-1185">Reference proteome</keyword>
<gene>
    <name evidence="2" type="ORF">GRI62_08880</name>
</gene>
<comment type="caution">
    <text evidence="2">The sequence shown here is derived from an EMBL/GenBank/DDBJ whole genome shotgun (WGS) entry which is preliminary data.</text>
</comment>
<protein>
    <recommendedName>
        <fullName evidence="4">DUF4168 domain-containing protein</fullName>
    </recommendedName>
</protein>
<evidence type="ECO:0000313" key="2">
    <source>
        <dbReference type="EMBL" id="MXO93719.1"/>
    </source>
</evidence>
<reference evidence="2 3" key="1">
    <citation type="submission" date="2019-12" db="EMBL/GenBank/DDBJ databases">
        <title>Genomic-based taxomic classification of the family Erythrobacteraceae.</title>
        <authorList>
            <person name="Xu L."/>
        </authorList>
    </citation>
    <scope>NUCLEOTIDE SEQUENCE [LARGE SCALE GENOMIC DNA]</scope>
    <source>
        <strain evidence="2 3">RC4-10-4</strain>
    </source>
</reference>
<dbReference type="Proteomes" id="UP000460626">
    <property type="component" value="Unassembled WGS sequence"/>
</dbReference>
<organism evidence="2 3">
    <name type="scientific">Aurantiacibacter arachoides</name>
    <dbReference type="NCBI Taxonomy" id="1850444"/>
    <lineage>
        <taxon>Bacteria</taxon>
        <taxon>Pseudomonadati</taxon>
        <taxon>Pseudomonadota</taxon>
        <taxon>Alphaproteobacteria</taxon>
        <taxon>Sphingomonadales</taxon>
        <taxon>Erythrobacteraceae</taxon>
        <taxon>Aurantiacibacter</taxon>
    </lineage>
</organism>
<dbReference type="RefSeq" id="WP_131452965.1">
    <property type="nucleotide sequence ID" value="NZ_BMJK01000001.1"/>
</dbReference>
<feature type="signal peptide" evidence="1">
    <location>
        <begin position="1"/>
        <end position="21"/>
    </location>
</feature>